<dbReference type="PROSITE" id="PS50943">
    <property type="entry name" value="HTH_CROC1"/>
    <property type="match status" value="1"/>
</dbReference>
<feature type="domain" description="HTH cro/C1-type" evidence="2">
    <location>
        <begin position="19"/>
        <end position="63"/>
    </location>
</feature>
<keyword evidence="4" id="KW-1185">Reference proteome</keyword>
<dbReference type="OrthoDB" id="5461402at2"/>
<dbReference type="Gene3D" id="1.10.260.40">
    <property type="entry name" value="lambda repressor-like DNA-binding domains"/>
    <property type="match status" value="1"/>
</dbReference>
<sequence>MDAMQDLGERIRRVRGYTSQEAFARQLGISKGALGCYERGVNCPNVEVILNISRLRHVSLEWLMTGKGDMADAPGPEEPAPASCAPGLAAQPAGGEAGELLRRHCAWLQQRLDAMEEERRDLSRENRLLWQRTADLGQRLARLEQAGGEEDGAAAQDGAASSRKM</sequence>
<evidence type="ECO:0000313" key="4">
    <source>
        <dbReference type="Proteomes" id="UP000186323"/>
    </source>
</evidence>
<gene>
    <name evidence="3" type="ORF">DESPIGER_0322</name>
</gene>
<proteinExistence type="predicted"/>
<feature type="region of interest" description="Disordered" evidence="1">
    <location>
        <begin position="70"/>
        <end position="95"/>
    </location>
</feature>
<name>A0A1K1LFJ8_9BACT</name>
<dbReference type="EMBL" id="LT630450">
    <property type="protein sequence ID" value="SFV72214.1"/>
    <property type="molecule type" value="Genomic_DNA"/>
</dbReference>
<evidence type="ECO:0000259" key="2">
    <source>
        <dbReference type="PROSITE" id="PS50943"/>
    </source>
</evidence>
<evidence type="ECO:0000256" key="1">
    <source>
        <dbReference type="SAM" id="MobiDB-lite"/>
    </source>
</evidence>
<dbReference type="InterPro" id="IPR010982">
    <property type="entry name" value="Lambda_DNA-bd_dom_sf"/>
</dbReference>
<feature type="region of interest" description="Disordered" evidence="1">
    <location>
        <begin position="144"/>
        <end position="165"/>
    </location>
</feature>
<dbReference type="SUPFAM" id="SSF47413">
    <property type="entry name" value="lambda repressor-like DNA-binding domains"/>
    <property type="match status" value="1"/>
</dbReference>
<feature type="compositionally biased region" description="Low complexity" evidence="1">
    <location>
        <begin position="153"/>
        <end position="165"/>
    </location>
</feature>
<accession>A0A1K1LFJ8</accession>
<dbReference type="AlphaFoldDB" id="A0A1K1LFJ8"/>
<evidence type="ECO:0000313" key="3">
    <source>
        <dbReference type="EMBL" id="SFV72214.1"/>
    </source>
</evidence>
<reference evidence="4" key="1">
    <citation type="submission" date="2016-10" db="EMBL/GenBank/DDBJ databases">
        <authorList>
            <person name="Wegmann U."/>
        </authorList>
    </citation>
    <scope>NUCLEOTIDE SEQUENCE [LARGE SCALE GENOMIC DNA]</scope>
</reference>
<dbReference type="SMART" id="SM00530">
    <property type="entry name" value="HTH_XRE"/>
    <property type="match status" value="1"/>
</dbReference>
<dbReference type="Pfam" id="PF01381">
    <property type="entry name" value="HTH_3"/>
    <property type="match status" value="1"/>
</dbReference>
<dbReference type="Proteomes" id="UP000186323">
    <property type="component" value="Chromosome I"/>
</dbReference>
<protein>
    <recommendedName>
        <fullName evidence="2">HTH cro/C1-type domain-containing protein</fullName>
    </recommendedName>
</protein>
<dbReference type="InterPro" id="IPR001387">
    <property type="entry name" value="Cro/C1-type_HTH"/>
</dbReference>
<dbReference type="CDD" id="cd00093">
    <property type="entry name" value="HTH_XRE"/>
    <property type="match status" value="1"/>
</dbReference>
<dbReference type="KEGG" id="dpg:DESPIGER_0322"/>
<organism evidence="3 4">
    <name type="scientific">Desulfovibrio piger</name>
    <dbReference type="NCBI Taxonomy" id="901"/>
    <lineage>
        <taxon>Bacteria</taxon>
        <taxon>Pseudomonadati</taxon>
        <taxon>Thermodesulfobacteriota</taxon>
        <taxon>Desulfovibrionia</taxon>
        <taxon>Desulfovibrionales</taxon>
        <taxon>Desulfovibrionaceae</taxon>
        <taxon>Desulfovibrio</taxon>
    </lineage>
</organism>
<dbReference type="GO" id="GO:0003677">
    <property type="term" value="F:DNA binding"/>
    <property type="evidence" value="ECO:0007669"/>
    <property type="project" value="InterPro"/>
</dbReference>